<dbReference type="PROSITE" id="PS00680">
    <property type="entry name" value="MAP_1"/>
    <property type="match status" value="1"/>
</dbReference>
<feature type="binding site" evidence="6">
    <location>
        <position position="113"/>
    </location>
    <ligand>
        <name>a divalent metal cation</name>
        <dbReference type="ChEBI" id="CHEBI:60240"/>
        <label>1</label>
    </ligand>
</feature>
<dbReference type="Gene3D" id="3.90.230.10">
    <property type="entry name" value="Creatinase/methionine aminopeptidase superfamily"/>
    <property type="match status" value="1"/>
</dbReference>
<dbReference type="GO" id="GO:0070006">
    <property type="term" value="F:metalloaminopeptidase activity"/>
    <property type="evidence" value="ECO:0007669"/>
    <property type="project" value="UniProtKB-UniRule"/>
</dbReference>
<organism evidence="9 10">
    <name type="scientific">Desulfurispira natronophila</name>
    <dbReference type="NCBI Taxonomy" id="682562"/>
    <lineage>
        <taxon>Bacteria</taxon>
        <taxon>Pseudomonadati</taxon>
        <taxon>Chrysiogenota</taxon>
        <taxon>Chrysiogenia</taxon>
        <taxon>Chrysiogenales</taxon>
        <taxon>Chrysiogenaceae</taxon>
        <taxon>Desulfurispira</taxon>
    </lineage>
</organism>
<comment type="caution">
    <text evidence="9">The sequence shown here is derived from an EMBL/GenBank/DDBJ whole genome shotgun (WGS) entry which is preliminary data.</text>
</comment>
<name>A0A7W8DHS3_9BACT</name>
<evidence type="ECO:0000313" key="10">
    <source>
        <dbReference type="Proteomes" id="UP000528322"/>
    </source>
</evidence>
<keyword evidence="2 6" id="KW-0031">Aminopeptidase</keyword>
<dbReference type="GO" id="GO:0004239">
    <property type="term" value="F:initiator methionyl aminopeptidase activity"/>
    <property type="evidence" value="ECO:0007669"/>
    <property type="project" value="UniProtKB-UniRule"/>
</dbReference>
<feature type="binding site" evidence="6">
    <location>
        <position position="84"/>
    </location>
    <ligand>
        <name>substrate</name>
    </ligand>
</feature>
<dbReference type="Proteomes" id="UP000528322">
    <property type="component" value="Unassembled WGS sequence"/>
</dbReference>
<evidence type="ECO:0000256" key="1">
    <source>
        <dbReference type="ARBA" id="ARBA00002521"/>
    </source>
</evidence>
<comment type="similarity">
    <text evidence="6">Belongs to the peptidase M24A family. Methionine aminopeptidase type 1 subfamily.</text>
</comment>
<feature type="binding site" evidence="6">
    <location>
        <position position="176"/>
    </location>
    <ligand>
        <name>a divalent metal cation</name>
        <dbReference type="ChEBI" id="CHEBI:60240"/>
        <label>2</label>
        <note>catalytic</note>
    </ligand>
</feature>
<accession>A0A7W8DHS3</accession>
<dbReference type="EMBL" id="JACHID010000016">
    <property type="protein sequence ID" value="MBB5022785.1"/>
    <property type="molecule type" value="Genomic_DNA"/>
</dbReference>
<dbReference type="PANTHER" id="PTHR43330:SF8">
    <property type="entry name" value="METHIONINE AMINOPEPTIDASE 1D, MITOCHONDRIAL"/>
    <property type="match status" value="1"/>
</dbReference>
<dbReference type="InterPro" id="IPR001714">
    <property type="entry name" value="Pept_M24_MAP"/>
</dbReference>
<dbReference type="RefSeq" id="WP_183733949.1">
    <property type="nucleotide sequence ID" value="NZ_JACHID010000016.1"/>
</dbReference>
<dbReference type="HAMAP" id="MF_01974">
    <property type="entry name" value="MetAP_1"/>
    <property type="match status" value="1"/>
</dbReference>
<dbReference type="PANTHER" id="PTHR43330">
    <property type="entry name" value="METHIONINE AMINOPEPTIDASE"/>
    <property type="match status" value="1"/>
</dbReference>
<keyword evidence="10" id="KW-1185">Reference proteome</keyword>
<evidence type="ECO:0000256" key="3">
    <source>
        <dbReference type="ARBA" id="ARBA00022670"/>
    </source>
</evidence>
<dbReference type="PRINTS" id="PR00599">
    <property type="entry name" value="MAPEPTIDASE"/>
</dbReference>
<reference evidence="9 10" key="1">
    <citation type="submission" date="2020-08" db="EMBL/GenBank/DDBJ databases">
        <title>Genomic Encyclopedia of Type Strains, Phase IV (KMG-IV): sequencing the most valuable type-strain genomes for metagenomic binning, comparative biology and taxonomic classification.</title>
        <authorList>
            <person name="Goeker M."/>
        </authorList>
    </citation>
    <scope>NUCLEOTIDE SEQUENCE [LARGE SCALE GENOMIC DNA]</scope>
    <source>
        <strain evidence="9 10">DSM 22071</strain>
    </source>
</reference>
<keyword evidence="3 6" id="KW-0645">Protease</keyword>
<proteinExistence type="inferred from homology"/>
<sequence>MRNQSVPQIRLYSRSEIASIEKSARLAAQILQDIEPQVVPGVSTESLDQQCAEAISSAGAIAAPLNYRGFPKHICTSVNNVVCHGIPSKDEILQEGDIVNIDITVILDGYHGDTSRTFLVGDTSNSTSIFVKRVESAMLRGIEAVEAGRRFNVIGDAIEKYVKKFGYSVVREYCGHGIGENFHEEPAVLHYSAKNPLPFLENGMVFTVEPMINQNRNWRTVLDPQDRWTARTCDGALSAQFEHTIAIESGKARILSLPT</sequence>
<comment type="subunit">
    <text evidence="6">Monomer.</text>
</comment>
<comment type="cofactor">
    <cofactor evidence="6">
        <name>Co(2+)</name>
        <dbReference type="ChEBI" id="CHEBI:48828"/>
    </cofactor>
    <cofactor evidence="6">
        <name>Zn(2+)</name>
        <dbReference type="ChEBI" id="CHEBI:29105"/>
    </cofactor>
    <cofactor evidence="6">
        <name>Mn(2+)</name>
        <dbReference type="ChEBI" id="CHEBI:29035"/>
    </cofactor>
    <cofactor evidence="6">
        <name>Fe(2+)</name>
        <dbReference type="ChEBI" id="CHEBI:29033"/>
    </cofactor>
    <text evidence="6">Binds 2 divalent metal cations per subunit. Has a high-affinity and a low affinity metal-binding site. The true nature of the physiological cofactor is under debate. The enzyme is active with cobalt, zinc, manganese or divalent iron ions. Most likely, methionine aminopeptidases function as mononuclear Fe(2+)-metalloproteases under physiological conditions, and the catalytically relevant metal-binding site has been assigned to the histidine-containing high-affinity site.</text>
</comment>
<evidence type="ECO:0000256" key="4">
    <source>
        <dbReference type="ARBA" id="ARBA00022723"/>
    </source>
</evidence>
<dbReference type="SUPFAM" id="SSF55920">
    <property type="entry name" value="Creatinase/aminopeptidase"/>
    <property type="match status" value="1"/>
</dbReference>
<comment type="function">
    <text evidence="1 6">Removes the N-terminal methionine from nascent proteins. The N-terminal methionine is often cleaved when the second residue in the primary sequence is small and uncharged (Met-Ala-, Cys, Gly, Pro, Ser, Thr, or Val). Requires deformylation of the N(alpha)-formylated initiator methionine before it can be hydrolyzed.</text>
</comment>
<feature type="binding site" evidence="6">
    <location>
        <position position="113"/>
    </location>
    <ligand>
        <name>a divalent metal cation</name>
        <dbReference type="ChEBI" id="CHEBI:60240"/>
        <label>2</label>
        <note>catalytic</note>
    </ligand>
</feature>
<feature type="binding site" evidence="6">
    <location>
        <position position="209"/>
    </location>
    <ligand>
        <name>a divalent metal cation</name>
        <dbReference type="ChEBI" id="CHEBI:60240"/>
        <label>2</label>
        <note>catalytic</note>
    </ligand>
</feature>
<evidence type="ECO:0000313" key="9">
    <source>
        <dbReference type="EMBL" id="MBB5022785.1"/>
    </source>
</evidence>
<dbReference type="Pfam" id="PF00557">
    <property type="entry name" value="Peptidase_M24"/>
    <property type="match status" value="1"/>
</dbReference>
<keyword evidence="4 6" id="KW-0479">Metal-binding</keyword>
<dbReference type="GO" id="GO:0046872">
    <property type="term" value="F:metal ion binding"/>
    <property type="evidence" value="ECO:0007669"/>
    <property type="project" value="UniProtKB-UniRule"/>
</dbReference>
<feature type="binding site" evidence="6">
    <location>
        <position position="102"/>
    </location>
    <ligand>
        <name>a divalent metal cation</name>
        <dbReference type="ChEBI" id="CHEBI:60240"/>
        <label>1</label>
    </ligand>
</feature>
<evidence type="ECO:0000256" key="7">
    <source>
        <dbReference type="RuleBase" id="RU003653"/>
    </source>
</evidence>
<dbReference type="CDD" id="cd01086">
    <property type="entry name" value="MetAP1"/>
    <property type="match status" value="1"/>
</dbReference>
<dbReference type="InterPro" id="IPR036005">
    <property type="entry name" value="Creatinase/aminopeptidase-like"/>
</dbReference>
<feature type="binding site" evidence="6">
    <location>
        <position position="242"/>
    </location>
    <ligand>
        <name>a divalent metal cation</name>
        <dbReference type="ChEBI" id="CHEBI:60240"/>
        <label>1</label>
    </ligand>
</feature>
<evidence type="ECO:0000256" key="2">
    <source>
        <dbReference type="ARBA" id="ARBA00022438"/>
    </source>
</evidence>
<gene>
    <name evidence="6" type="primary">map</name>
    <name evidence="9" type="ORF">HNR37_002129</name>
</gene>
<evidence type="ECO:0000256" key="6">
    <source>
        <dbReference type="HAMAP-Rule" id="MF_01974"/>
    </source>
</evidence>
<feature type="domain" description="Peptidase M24" evidence="8">
    <location>
        <begin position="19"/>
        <end position="248"/>
    </location>
</feature>
<feature type="binding site" evidence="6">
    <location>
        <position position="183"/>
    </location>
    <ligand>
        <name>substrate</name>
    </ligand>
</feature>
<dbReference type="AlphaFoldDB" id="A0A7W8DHS3"/>
<comment type="catalytic activity">
    <reaction evidence="6 7">
        <text>Release of N-terminal amino acids, preferentially methionine, from peptides and arylamides.</text>
        <dbReference type="EC" id="3.4.11.18"/>
    </reaction>
</comment>
<dbReference type="InterPro" id="IPR000994">
    <property type="entry name" value="Pept_M24"/>
</dbReference>
<keyword evidence="5 6" id="KW-0378">Hydrolase</keyword>
<dbReference type="GO" id="GO:0006508">
    <property type="term" value="P:proteolysis"/>
    <property type="evidence" value="ECO:0007669"/>
    <property type="project" value="UniProtKB-KW"/>
</dbReference>
<protein>
    <recommendedName>
        <fullName evidence="6 7">Methionine aminopeptidase</fullName>
        <shortName evidence="6">MAP</shortName>
        <shortName evidence="6">MetAP</shortName>
        <ecNumber evidence="6 7">3.4.11.18</ecNumber>
    </recommendedName>
    <alternativeName>
        <fullName evidence="6">Peptidase M</fullName>
    </alternativeName>
</protein>
<dbReference type="EC" id="3.4.11.18" evidence="6 7"/>
<feature type="binding site" evidence="6">
    <location>
        <position position="242"/>
    </location>
    <ligand>
        <name>a divalent metal cation</name>
        <dbReference type="ChEBI" id="CHEBI:60240"/>
        <label>2</label>
        <note>catalytic</note>
    </ligand>
</feature>
<dbReference type="InterPro" id="IPR002467">
    <property type="entry name" value="Pept_M24A_MAP1"/>
</dbReference>
<dbReference type="NCBIfam" id="TIGR00500">
    <property type="entry name" value="met_pdase_I"/>
    <property type="match status" value="1"/>
</dbReference>
<evidence type="ECO:0000259" key="8">
    <source>
        <dbReference type="Pfam" id="PF00557"/>
    </source>
</evidence>
<evidence type="ECO:0000256" key="5">
    <source>
        <dbReference type="ARBA" id="ARBA00022801"/>
    </source>
</evidence>